<proteinExistence type="predicted"/>
<dbReference type="AlphaFoldDB" id="A0A6G7XD30"/>
<organism evidence="2 3">
    <name type="scientific">Leucobacter viscericola</name>
    <dbReference type="NCBI Taxonomy" id="2714935"/>
    <lineage>
        <taxon>Bacteria</taxon>
        <taxon>Bacillati</taxon>
        <taxon>Actinomycetota</taxon>
        <taxon>Actinomycetes</taxon>
        <taxon>Micrococcales</taxon>
        <taxon>Microbacteriaceae</taxon>
        <taxon>Leucobacter</taxon>
    </lineage>
</organism>
<sequence>MTEQTNPAAGTEVNNEQNPKPKEFQAITSQEDFDKAIQGRIAREQAKFANYDELKAAADKLAEIEESQKTEAQKQQDALTASQARVAELEAAQLRVTVAEEKSDPTKGIVVPAALLTGTTREELEASADKLIAFKGEAAPKQRLVIPKEGTTPSNKSEPVSPGLGTLRAAYSESAN</sequence>
<accession>A0A6G7XD30</accession>
<evidence type="ECO:0000313" key="2">
    <source>
        <dbReference type="EMBL" id="QIK62349.1"/>
    </source>
</evidence>
<dbReference type="RefSeq" id="WP_166288854.1">
    <property type="nucleotide sequence ID" value="NZ_CP049863.1"/>
</dbReference>
<reference evidence="2 3" key="1">
    <citation type="submission" date="2020-03" db="EMBL/GenBank/DDBJ databases">
        <title>Leucobacter sp. nov., isolated from beetles.</title>
        <authorList>
            <person name="Hyun D.-W."/>
            <person name="Bae J.-W."/>
        </authorList>
    </citation>
    <scope>NUCLEOTIDE SEQUENCE [LARGE SCALE GENOMIC DNA]</scope>
    <source>
        <strain evidence="2 3">HDW9C</strain>
    </source>
</reference>
<feature type="region of interest" description="Disordered" evidence="1">
    <location>
        <begin position="145"/>
        <end position="176"/>
    </location>
</feature>
<name>A0A6G7XD30_9MICO</name>
<feature type="compositionally biased region" description="Polar residues" evidence="1">
    <location>
        <begin position="1"/>
        <end position="18"/>
    </location>
</feature>
<keyword evidence="3" id="KW-1185">Reference proteome</keyword>
<gene>
    <name evidence="2" type="ORF">G7068_03340</name>
</gene>
<evidence type="ECO:0000313" key="3">
    <source>
        <dbReference type="Proteomes" id="UP000502677"/>
    </source>
</evidence>
<feature type="region of interest" description="Disordered" evidence="1">
    <location>
        <begin position="1"/>
        <end position="30"/>
    </location>
</feature>
<evidence type="ECO:0000256" key="1">
    <source>
        <dbReference type="SAM" id="MobiDB-lite"/>
    </source>
</evidence>
<dbReference type="KEGG" id="lvi:G7068_03340"/>
<dbReference type="EMBL" id="CP049863">
    <property type="protein sequence ID" value="QIK62349.1"/>
    <property type="molecule type" value="Genomic_DNA"/>
</dbReference>
<dbReference type="Proteomes" id="UP000502677">
    <property type="component" value="Chromosome"/>
</dbReference>
<evidence type="ECO:0008006" key="4">
    <source>
        <dbReference type="Google" id="ProtNLM"/>
    </source>
</evidence>
<protein>
    <recommendedName>
        <fullName evidence="4">Scaffolding protein</fullName>
    </recommendedName>
</protein>